<evidence type="ECO:0000256" key="5">
    <source>
        <dbReference type="ARBA" id="ARBA00023015"/>
    </source>
</evidence>
<keyword evidence="6" id="KW-0804">Transcription</keyword>
<dbReference type="Pfam" id="PF04316">
    <property type="entry name" value="FlgM"/>
    <property type="match status" value="1"/>
</dbReference>
<dbReference type="NCBIfam" id="TIGR03824">
    <property type="entry name" value="FlgM_jcvi"/>
    <property type="match status" value="1"/>
</dbReference>
<evidence type="ECO:0000256" key="7">
    <source>
        <dbReference type="ARBA" id="ARBA00024739"/>
    </source>
</evidence>
<comment type="similarity">
    <text evidence="1">Belongs to the FlgM family.</text>
</comment>
<keyword evidence="3" id="KW-0678">Repressor</keyword>
<evidence type="ECO:0000256" key="2">
    <source>
        <dbReference type="ARBA" id="ARBA00017823"/>
    </source>
</evidence>
<dbReference type="HOGENOM" id="CLU_2143305_0_0_5"/>
<evidence type="ECO:0000256" key="8">
    <source>
        <dbReference type="ARBA" id="ARBA00030117"/>
    </source>
</evidence>
<evidence type="ECO:0000313" key="11">
    <source>
        <dbReference type="Proteomes" id="UP000004688"/>
    </source>
</evidence>
<sequence>MVDATQNLTGTVATVSIPEINPIPKVSLSQTSTADTAKLGTSAPVNPISSTSKLSVEVTSVAAEVLASMQNMPPPIDIEAVDQIKTAISENSYPVDLSKIADGLVASFKEMT</sequence>
<dbReference type="SUPFAM" id="SSF101498">
    <property type="entry name" value="Anti-sigma factor FlgM"/>
    <property type="match status" value="1"/>
</dbReference>
<keyword evidence="4" id="KW-1005">Bacterial flagellum biogenesis</keyword>
<reference evidence="10 11" key="1">
    <citation type="journal article" date="2013" name="PLoS ONE">
        <title>Poles Apart: Arctic and Antarctic Octadecabacter strains Share High Genome Plasticity and a New Type of Xanthorhodopsin.</title>
        <authorList>
            <person name="Vollmers J."/>
            <person name="Voget S."/>
            <person name="Dietrich S."/>
            <person name="Gollnow K."/>
            <person name="Smits M."/>
            <person name="Meyer K."/>
            <person name="Brinkhoff T."/>
            <person name="Simon M."/>
            <person name="Daniel R."/>
        </authorList>
    </citation>
    <scope>NUCLEOTIDE SEQUENCE [LARGE SCALE GENOMIC DNA]</scope>
    <source>
        <strain evidence="10 11">238</strain>
        <plasmid evidence="11">Plasmid pOA238_118</plasmid>
    </source>
</reference>
<keyword evidence="11" id="KW-1185">Reference proteome</keyword>
<dbReference type="AlphaFoldDB" id="M9RSJ2"/>
<keyword evidence="10" id="KW-0614">Plasmid</keyword>
<evidence type="ECO:0000259" key="9">
    <source>
        <dbReference type="Pfam" id="PF04316"/>
    </source>
</evidence>
<evidence type="ECO:0000256" key="6">
    <source>
        <dbReference type="ARBA" id="ARBA00023163"/>
    </source>
</evidence>
<proteinExistence type="inferred from homology"/>
<protein>
    <recommendedName>
        <fullName evidence="2">Negative regulator of flagellin synthesis</fullName>
    </recommendedName>
    <alternativeName>
        <fullName evidence="8">Anti-sigma-28 factor</fullName>
    </alternativeName>
</protein>
<accession>M9RSJ2</accession>
<keyword evidence="5" id="KW-0805">Transcription regulation</keyword>
<dbReference type="OrthoDB" id="7357746at2"/>
<gene>
    <name evidence="10" type="ORF">OA238_118p0230</name>
</gene>
<evidence type="ECO:0000256" key="1">
    <source>
        <dbReference type="ARBA" id="ARBA00005322"/>
    </source>
</evidence>
<dbReference type="InterPro" id="IPR031316">
    <property type="entry name" value="FlgM_C"/>
</dbReference>
<dbReference type="EMBL" id="CP003743">
    <property type="protein sequence ID" value="AGI74718.1"/>
    <property type="molecule type" value="Genomic_DNA"/>
</dbReference>
<dbReference type="GO" id="GO:0044781">
    <property type="term" value="P:bacterial-type flagellum organization"/>
    <property type="evidence" value="ECO:0007669"/>
    <property type="project" value="UniProtKB-KW"/>
</dbReference>
<comment type="function">
    <text evidence="7">Responsible for the coupling of flagellin expression to flagellar assembly by preventing expression of the flagellin genes when a component of the middle class of proteins is defective. It negatively regulates flagellar genes by inhibiting the activity of FliA by directly binding to FliA.</text>
</comment>
<geneLocation type="plasmid" evidence="10 11">
    <name>pOA238_118</name>
</geneLocation>
<dbReference type="GO" id="GO:0045892">
    <property type="term" value="P:negative regulation of DNA-templated transcription"/>
    <property type="evidence" value="ECO:0007669"/>
    <property type="project" value="InterPro"/>
</dbReference>
<dbReference type="RefSeq" id="WP_015497626.1">
    <property type="nucleotide sequence ID" value="NC_020909.1"/>
</dbReference>
<evidence type="ECO:0000313" key="10">
    <source>
        <dbReference type="EMBL" id="AGI74718.1"/>
    </source>
</evidence>
<dbReference type="KEGG" id="oar:OA238_118p0230"/>
<dbReference type="Proteomes" id="UP000004688">
    <property type="component" value="Plasmid pOA238_118"/>
</dbReference>
<name>M9RSJ2_9RHOB</name>
<evidence type="ECO:0000256" key="4">
    <source>
        <dbReference type="ARBA" id="ARBA00022795"/>
    </source>
</evidence>
<feature type="domain" description="Anti-sigma-28 factor FlgM C-terminal" evidence="9">
    <location>
        <begin position="55"/>
        <end position="105"/>
    </location>
</feature>
<dbReference type="InterPro" id="IPR035890">
    <property type="entry name" value="Anti-sigma-28_factor_FlgM_sf"/>
</dbReference>
<dbReference type="InterPro" id="IPR007412">
    <property type="entry name" value="FlgM"/>
</dbReference>
<evidence type="ECO:0000256" key="3">
    <source>
        <dbReference type="ARBA" id="ARBA00022491"/>
    </source>
</evidence>
<organism evidence="10 11">
    <name type="scientific">Octadecabacter arcticus 238</name>
    <dbReference type="NCBI Taxonomy" id="391616"/>
    <lineage>
        <taxon>Bacteria</taxon>
        <taxon>Pseudomonadati</taxon>
        <taxon>Pseudomonadota</taxon>
        <taxon>Alphaproteobacteria</taxon>
        <taxon>Rhodobacterales</taxon>
        <taxon>Roseobacteraceae</taxon>
        <taxon>Octadecabacter</taxon>
    </lineage>
</organism>